<keyword evidence="2" id="KW-1185">Reference proteome</keyword>
<accession>A0A835IW16</accession>
<dbReference type="Proteomes" id="UP000631114">
    <property type="component" value="Unassembled WGS sequence"/>
</dbReference>
<dbReference type="OrthoDB" id="429143at2759"/>
<proteinExistence type="predicted"/>
<dbReference type="PANTHER" id="PTHR46508">
    <property type="entry name" value="PHD FINGER FAMILY PROTEIN"/>
    <property type="match status" value="1"/>
</dbReference>
<evidence type="ECO:0000313" key="1">
    <source>
        <dbReference type="EMBL" id="KAF9624273.1"/>
    </source>
</evidence>
<dbReference type="InterPro" id="IPR013083">
    <property type="entry name" value="Znf_RING/FYVE/PHD"/>
</dbReference>
<dbReference type="PANTHER" id="PTHR46508:SF3">
    <property type="entry name" value="ACYL-COA N-ACYLTRANSFERASE WITH RING_FYVE_PHD-TYPE ZINC FINGER PROTEIN"/>
    <property type="match status" value="1"/>
</dbReference>
<evidence type="ECO:0000313" key="2">
    <source>
        <dbReference type="Proteomes" id="UP000631114"/>
    </source>
</evidence>
<dbReference type="Gene3D" id="3.30.40.10">
    <property type="entry name" value="Zinc/RING finger domain, C3HC4 (zinc finger)"/>
    <property type="match status" value="1"/>
</dbReference>
<sequence>MTILPSFPLAPSTSRESSVVINWDVLENFGKLRIEDVNEPNINNASDFRETDWNGLPHWPDINWVSELVAEVRERDGRKLNDAYQNIFLETGISPLNCQIGAWNLQDKSSLCSYCIIESHEIDSDDNNDICGTCEDVNELLCCHGCPSTYYQSGMDVEVLPQGVGSTQIACADSVEDLNMNQLAR</sequence>
<organism evidence="1 2">
    <name type="scientific">Coptis chinensis</name>
    <dbReference type="NCBI Taxonomy" id="261450"/>
    <lineage>
        <taxon>Eukaryota</taxon>
        <taxon>Viridiplantae</taxon>
        <taxon>Streptophyta</taxon>
        <taxon>Embryophyta</taxon>
        <taxon>Tracheophyta</taxon>
        <taxon>Spermatophyta</taxon>
        <taxon>Magnoliopsida</taxon>
        <taxon>Ranunculales</taxon>
        <taxon>Ranunculaceae</taxon>
        <taxon>Coptidoideae</taxon>
        <taxon>Coptis</taxon>
    </lineage>
</organism>
<comment type="caution">
    <text evidence="1">The sequence shown here is derived from an EMBL/GenBank/DDBJ whole genome shotgun (WGS) entry which is preliminary data.</text>
</comment>
<gene>
    <name evidence="1" type="ORF">IFM89_009181</name>
</gene>
<reference evidence="1 2" key="1">
    <citation type="submission" date="2020-10" db="EMBL/GenBank/DDBJ databases">
        <title>The Coptis chinensis genome and diversification of protoberbering-type alkaloids.</title>
        <authorList>
            <person name="Wang B."/>
            <person name="Shu S."/>
            <person name="Song C."/>
            <person name="Liu Y."/>
        </authorList>
    </citation>
    <scope>NUCLEOTIDE SEQUENCE [LARGE SCALE GENOMIC DNA]</scope>
    <source>
        <strain evidence="1">HL-2020</strain>
        <tissue evidence="1">Leaf</tissue>
    </source>
</reference>
<protein>
    <submittedName>
        <fullName evidence="1">Uncharacterized protein</fullName>
    </submittedName>
</protein>
<dbReference type="EMBL" id="JADFTS010000001">
    <property type="protein sequence ID" value="KAF9624273.1"/>
    <property type="molecule type" value="Genomic_DNA"/>
</dbReference>
<name>A0A835IW16_9MAGN</name>
<dbReference type="AlphaFoldDB" id="A0A835IW16"/>